<keyword evidence="1" id="KW-0808">Transferase</keyword>
<keyword evidence="3 7" id="KW-1133">Transmembrane helix</keyword>
<evidence type="ECO:0000256" key="5">
    <source>
        <dbReference type="ARBA" id="ARBA00023136"/>
    </source>
</evidence>
<dbReference type="GO" id="GO:0006629">
    <property type="term" value="P:lipid metabolic process"/>
    <property type="evidence" value="ECO:0007669"/>
    <property type="project" value="UniProtKB-KW"/>
</dbReference>
<organism evidence="8 9">
    <name type="scientific">Nadsonia fulvescens var. elongata DSM 6958</name>
    <dbReference type="NCBI Taxonomy" id="857566"/>
    <lineage>
        <taxon>Eukaryota</taxon>
        <taxon>Fungi</taxon>
        <taxon>Dikarya</taxon>
        <taxon>Ascomycota</taxon>
        <taxon>Saccharomycotina</taxon>
        <taxon>Dipodascomycetes</taxon>
        <taxon>Dipodascales</taxon>
        <taxon>Dipodascales incertae sedis</taxon>
        <taxon>Nadsonia</taxon>
    </lineage>
</organism>
<dbReference type="GO" id="GO:0016746">
    <property type="term" value="F:acyltransferase activity"/>
    <property type="evidence" value="ECO:0007669"/>
    <property type="project" value="UniProtKB-KW"/>
</dbReference>
<evidence type="ECO:0000256" key="2">
    <source>
        <dbReference type="ARBA" id="ARBA00022692"/>
    </source>
</evidence>
<feature type="transmembrane region" description="Helical" evidence="7">
    <location>
        <begin position="43"/>
        <end position="66"/>
    </location>
</feature>
<dbReference type="EMBL" id="KV454410">
    <property type="protein sequence ID" value="ODQ65216.1"/>
    <property type="molecule type" value="Genomic_DNA"/>
</dbReference>
<dbReference type="PANTHER" id="PTHR23063:SF60">
    <property type="entry name" value="LYSOPHOSPHATIDIC ACID:OLEOYL-COA ACYLTRANSFERASE 1"/>
    <property type="match status" value="1"/>
</dbReference>
<evidence type="ECO:0008006" key="10">
    <source>
        <dbReference type="Google" id="ProtNLM"/>
    </source>
</evidence>
<gene>
    <name evidence="8" type="ORF">NADFUDRAFT_83262</name>
</gene>
<evidence type="ECO:0000313" key="8">
    <source>
        <dbReference type="EMBL" id="ODQ65216.1"/>
    </source>
</evidence>
<evidence type="ECO:0000313" key="9">
    <source>
        <dbReference type="Proteomes" id="UP000095009"/>
    </source>
</evidence>
<dbReference type="OrthoDB" id="272512at2759"/>
<accession>A0A1E3PIE5</accession>
<name>A0A1E3PIE5_9ASCO</name>
<keyword evidence="9" id="KW-1185">Reference proteome</keyword>
<evidence type="ECO:0000256" key="1">
    <source>
        <dbReference type="ARBA" id="ARBA00022679"/>
    </source>
</evidence>
<sequence>MEKFSKWRDNGTGIAPYLPHAKSKSYGLSSGTLGAKIDTPISLILGIVRIPVLLVFLLLHILIFQWNPVCRRLSLSACLYATGVWWWEIGVERIRKSTSNQKFNAKLPKSGDVIISTFTSPLDPLIYSTMYDSIFVIPQVTSTGTVFTPLGLFDTMAAAVSLPESNSHKGSYKLEEIMAKASRVKKVIVVFMEGTTSSGRALLPFVPLPSNEPLAIPGQSKIYPVAIKYNPPNITTPIPTHLFTWAWTLISQSSGWSVRFRVADAVDPASTKDIMGTIAESLTRVGRIRKVGDSLNIQGKRDFVQAWNNNIRKG</sequence>
<keyword evidence="4" id="KW-0443">Lipid metabolism</keyword>
<keyword evidence="2 7" id="KW-0812">Transmembrane</keyword>
<evidence type="ECO:0000256" key="3">
    <source>
        <dbReference type="ARBA" id="ARBA00022989"/>
    </source>
</evidence>
<evidence type="ECO:0000256" key="7">
    <source>
        <dbReference type="SAM" id="Phobius"/>
    </source>
</evidence>
<protein>
    <recommendedName>
        <fullName evidence="10">Phospholipid/glycerol acyltransferase domain-containing protein</fullName>
    </recommendedName>
</protein>
<dbReference type="AlphaFoldDB" id="A0A1E3PIE5"/>
<keyword evidence="6" id="KW-0012">Acyltransferase</keyword>
<evidence type="ECO:0000256" key="6">
    <source>
        <dbReference type="ARBA" id="ARBA00023315"/>
    </source>
</evidence>
<keyword evidence="5 7" id="KW-0472">Membrane</keyword>
<dbReference type="PANTHER" id="PTHR23063">
    <property type="entry name" value="PHOSPHOLIPID ACYLTRANSFERASE"/>
    <property type="match status" value="1"/>
</dbReference>
<dbReference type="Proteomes" id="UP000095009">
    <property type="component" value="Unassembled WGS sequence"/>
</dbReference>
<dbReference type="SUPFAM" id="SSF69593">
    <property type="entry name" value="Glycerol-3-phosphate (1)-acyltransferase"/>
    <property type="match status" value="1"/>
</dbReference>
<proteinExistence type="predicted"/>
<evidence type="ECO:0000256" key="4">
    <source>
        <dbReference type="ARBA" id="ARBA00023098"/>
    </source>
</evidence>
<reference evidence="8 9" key="1">
    <citation type="journal article" date="2016" name="Proc. Natl. Acad. Sci. U.S.A.">
        <title>Comparative genomics of biotechnologically important yeasts.</title>
        <authorList>
            <person name="Riley R."/>
            <person name="Haridas S."/>
            <person name="Wolfe K.H."/>
            <person name="Lopes M.R."/>
            <person name="Hittinger C.T."/>
            <person name="Goeker M."/>
            <person name="Salamov A.A."/>
            <person name="Wisecaver J.H."/>
            <person name="Long T.M."/>
            <person name="Calvey C.H."/>
            <person name="Aerts A.L."/>
            <person name="Barry K.W."/>
            <person name="Choi C."/>
            <person name="Clum A."/>
            <person name="Coughlan A.Y."/>
            <person name="Deshpande S."/>
            <person name="Douglass A.P."/>
            <person name="Hanson S.J."/>
            <person name="Klenk H.-P."/>
            <person name="LaButti K.M."/>
            <person name="Lapidus A."/>
            <person name="Lindquist E.A."/>
            <person name="Lipzen A.M."/>
            <person name="Meier-Kolthoff J.P."/>
            <person name="Ohm R.A."/>
            <person name="Otillar R.P."/>
            <person name="Pangilinan J.L."/>
            <person name="Peng Y."/>
            <person name="Rokas A."/>
            <person name="Rosa C.A."/>
            <person name="Scheuner C."/>
            <person name="Sibirny A.A."/>
            <person name="Slot J.C."/>
            <person name="Stielow J.B."/>
            <person name="Sun H."/>
            <person name="Kurtzman C.P."/>
            <person name="Blackwell M."/>
            <person name="Grigoriev I.V."/>
            <person name="Jeffries T.W."/>
        </authorList>
    </citation>
    <scope>NUCLEOTIDE SEQUENCE [LARGE SCALE GENOMIC DNA]</scope>
    <source>
        <strain evidence="8 9">DSM 6958</strain>
    </source>
</reference>
<dbReference type="STRING" id="857566.A0A1E3PIE5"/>